<evidence type="ECO:0000256" key="7">
    <source>
        <dbReference type="ARBA" id="ARBA00023136"/>
    </source>
</evidence>
<dbReference type="InterPro" id="IPR002885">
    <property type="entry name" value="PPR_rpt"/>
</dbReference>
<feature type="domain" description="C2H2-type" evidence="11">
    <location>
        <begin position="781"/>
        <end position="805"/>
    </location>
</feature>
<sequence>MAHLYASILSGGFGSFLLSMSPREGIEIKGGQDDINISAPSLGKLIVFYLLISFVGLFAIIPMRKSMIIRHRLTYATGTATAHLINSFHTPQGVQQARRQVSVMIQSFAGSLCWNIFQWFYTGGPNCGLASIPTFGLKAYKRGLFDEIPRPDLVSFTSLMSLHIQLERHREAVSLFSRVVADGHRPDGFAVVGALSASGGAGDQQVGRAVHGLIFRFGLDSEVVVGNALVDMYSRCGKFEYAVLVFDRMFLKDEITWGSMLHGYIKCAGLDLALSFFDQMPVKSVVAWTALITGHVQGRLPVRALELFARMILESHRPTHVTIVGVLSACADIGALDLGRIIHGYGSKCNASSNIIVSNALMDMYAKSGSIEMALSVFQEVQSKDAFTWTTMISCFTVQGDGRKALELFWDMLRSGVVPNSVTFVSVLSACSHAGLIEEGRELFGTMRETYSIDPQLEHYGCMIDLLGRGGLLEEAEALIVDMNVEPDIVIWRSLLSACLVQRNDRLAEIAGKEIMKREPGDDGVYVLLWNMYASSNKWREAREIRQQMLTRKIFKKPGCSWIEVDGVVHEFLVEDKTHDARREIYETLEYMNRQFRMDLGSFSWEQNGSSIFVDGEMCSGDEIDGDASVGQKGFKDIRRYKCEFCTVVRSKRCLIQAHMVAHHKDELDKSETYNSNGEKIVYEEEHRCLECGACFQKPAHLKQHMQSHSNERLFICPLEDCPFSYKRKDHLNRHMLKHEGKLFGCTLDGCDRRFSIKANMQRHVKEFHEDENVTKSNQQFICKEEGCNKAFKYLSKLKKHEESHVKLNYIEVVCCEPGCMKMFTNVECLRAHNQSCHQHVLCEICGEKHLKKNIKRHLQAHDEVPSVERIKCTFDGCDHSFSNKSNLTKHMKACHDQLKPFTCRVAGCGKAFTYKHVRDNHEKSSAHVYVEGDFEEMDEQLRSRPRGGRKRKALTVETLTRKRVTILGEASSLDDGEEYLRWLLSGGDDSAQ</sequence>
<keyword evidence="13" id="KW-1185">Reference proteome</keyword>
<dbReference type="Pfam" id="PF01535">
    <property type="entry name" value="PPR"/>
    <property type="match status" value="6"/>
</dbReference>
<dbReference type="PANTHER" id="PTHR47926:SF497">
    <property type="entry name" value="TETRATRICOPEPTIDE-LIKE HELICAL DOMAIN SUPERFAMILY"/>
    <property type="match status" value="1"/>
</dbReference>
<dbReference type="STRING" id="4540.A0A3L6RQF8"/>
<dbReference type="GO" id="GO:0016020">
    <property type="term" value="C:membrane"/>
    <property type="evidence" value="ECO:0007669"/>
    <property type="project" value="UniProtKB-SubCell"/>
</dbReference>
<dbReference type="Proteomes" id="UP000275267">
    <property type="component" value="Unassembled WGS sequence"/>
</dbReference>
<organism evidence="12 13">
    <name type="scientific">Panicum miliaceum</name>
    <name type="common">Proso millet</name>
    <name type="synonym">Broomcorn millet</name>
    <dbReference type="NCBI Taxonomy" id="4540"/>
    <lineage>
        <taxon>Eukaryota</taxon>
        <taxon>Viridiplantae</taxon>
        <taxon>Streptophyta</taxon>
        <taxon>Embryophyta</taxon>
        <taxon>Tracheophyta</taxon>
        <taxon>Spermatophyta</taxon>
        <taxon>Magnoliopsida</taxon>
        <taxon>Liliopsida</taxon>
        <taxon>Poales</taxon>
        <taxon>Poaceae</taxon>
        <taxon>PACMAD clade</taxon>
        <taxon>Panicoideae</taxon>
        <taxon>Panicodae</taxon>
        <taxon>Paniceae</taxon>
        <taxon>Panicinae</taxon>
        <taxon>Panicum</taxon>
        <taxon>Panicum sect. Panicum</taxon>
    </lineage>
</organism>
<keyword evidence="8" id="KW-0863">Zinc-finger</keyword>
<dbReference type="Pfam" id="PF03169">
    <property type="entry name" value="OPT"/>
    <property type="match status" value="1"/>
</dbReference>
<evidence type="ECO:0000256" key="1">
    <source>
        <dbReference type="ARBA" id="ARBA00004141"/>
    </source>
</evidence>
<gene>
    <name evidence="12" type="ORF">C2845_PM11G12380</name>
</gene>
<comment type="subcellular location">
    <subcellularLocation>
        <location evidence="1">Membrane</location>
        <topology evidence="1">Multi-pass membrane protein</topology>
    </subcellularLocation>
</comment>
<dbReference type="PROSITE" id="PS00028">
    <property type="entry name" value="ZINC_FINGER_C2H2_1"/>
    <property type="match status" value="7"/>
</dbReference>
<evidence type="ECO:0000313" key="12">
    <source>
        <dbReference type="EMBL" id="RLN07564.1"/>
    </source>
</evidence>
<dbReference type="AlphaFoldDB" id="A0A3L6RQF8"/>
<evidence type="ECO:0000256" key="5">
    <source>
        <dbReference type="ARBA" id="ARBA00022946"/>
    </source>
</evidence>
<dbReference type="PANTHER" id="PTHR47926">
    <property type="entry name" value="PENTATRICOPEPTIDE REPEAT-CONTAINING PROTEIN"/>
    <property type="match status" value="1"/>
</dbReference>
<dbReference type="PROSITE" id="PS51375">
    <property type="entry name" value="PPR"/>
    <property type="match status" value="5"/>
</dbReference>
<feature type="repeat" description="PPR" evidence="9">
    <location>
        <begin position="152"/>
        <end position="186"/>
    </location>
</feature>
<keyword evidence="4" id="KW-0677">Repeat</keyword>
<name>A0A3L6RQF8_PANMI</name>
<feature type="domain" description="C2H2-type" evidence="11">
    <location>
        <begin position="744"/>
        <end position="774"/>
    </location>
</feature>
<dbReference type="GO" id="GO:0035673">
    <property type="term" value="F:oligopeptide transmembrane transporter activity"/>
    <property type="evidence" value="ECO:0007669"/>
    <property type="project" value="InterPro"/>
</dbReference>
<evidence type="ECO:0000256" key="2">
    <source>
        <dbReference type="ARBA" id="ARBA00022448"/>
    </source>
</evidence>
<keyword evidence="6 10" id="KW-1133">Transmembrane helix</keyword>
<feature type="repeat" description="PPR" evidence="9">
    <location>
        <begin position="385"/>
        <end position="419"/>
    </location>
</feature>
<keyword evidence="7 10" id="KW-0472">Membrane</keyword>
<dbReference type="Gene3D" id="1.25.40.10">
    <property type="entry name" value="Tetratricopeptide repeat domain"/>
    <property type="match status" value="3"/>
</dbReference>
<comment type="caution">
    <text evidence="12">The sequence shown here is derived from an EMBL/GenBank/DDBJ whole genome shotgun (WGS) entry which is preliminary data.</text>
</comment>
<evidence type="ECO:0000256" key="3">
    <source>
        <dbReference type="ARBA" id="ARBA00022692"/>
    </source>
</evidence>
<feature type="transmembrane region" description="Helical" evidence="10">
    <location>
        <begin position="41"/>
        <end position="61"/>
    </location>
</feature>
<keyword evidence="8" id="KW-0479">Metal-binding</keyword>
<dbReference type="OrthoDB" id="427030at2759"/>
<evidence type="ECO:0000256" key="9">
    <source>
        <dbReference type="PROSITE-ProRule" id="PRU00708"/>
    </source>
</evidence>
<dbReference type="SMART" id="SM00355">
    <property type="entry name" value="ZnF_C2H2"/>
    <property type="match status" value="9"/>
</dbReference>
<keyword evidence="5" id="KW-0809">Transit peptide</keyword>
<dbReference type="GO" id="GO:0003723">
    <property type="term" value="F:RNA binding"/>
    <property type="evidence" value="ECO:0007669"/>
    <property type="project" value="InterPro"/>
</dbReference>
<dbReference type="InterPro" id="IPR013087">
    <property type="entry name" value="Znf_C2H2_type"/>
</dbReference>
<dbReference type="InterPro" id="IPR046848">
    <property type="entry name" value="E_motif"/>
</dbReference>
<feature type="repeat" description="PPR" evidence="9">
    <location>
        <begin position="420"/>
        <end position="450"/>
    </location>
</feature>
<feature type="domain" description="C2H2-type" evidence="11">
    <location>
        <begin position="871"/>
        <end position="901"/>
    </location>
</feature>
<dbReference type="InterPro" id="IPR004813">
    <property type="entry name" value="OPT"/>
</dbReference>
<evidence type="ECO:0000256" key="6">
    <source>
        <dbReference type="ARBA" id="ARBA00022989"/>
    </source>
</evidence>
<dbReference type="SUPFAM" id="SSF57667">
    <property type="entry name" value="beta-beta-alpha zinc fingers"/>
    <property type="match status" value="3"/>
</dbReference>
<evidence type="ECO:0000256" key="10">
    <source>
        <dbReference type="SAM" id="Phobius"/>
    </source>
</evidence>
<keyword evidence="2" id="KW-0813">Transport</keyword>
<feature type="domain" description="C2H2-type" evidence="11">
    <location>
        <begin position="902"/>
        <end position="928"/>
    </location>
</feature>
<evidence type="ECO:0000256" key="8">
    <source>
        <dbReference type="PROSITE-ProRule" id="PRU00042"/>
    </source>
</evidence>
<dbReference type="Pfam" id="PF13041">
    <property type="entry name" value="PPR_2"/>
    <property type="match status" value="1"/>
</dbReference>
<dbReference type="PROSITE" id="PS50157">
    <property type="entry name" value="ZINC_FINGER_C2H2_2"/>
    <property type="match status" value="6"/>
</dbReference>
<dbReference type="GO" id="GO:0008270">
    <property type="term" value="F:zinc ion binding"/>
    <property type="evidence" value="ECO:0007669"/>
    <property type="project" value="UniProtKB-KW"/>
</dbReference>
<keyword evidence="3 10" id="KW-0812">Transmembrane</keyword>
<evidence type="ECO:0000313" key="13">
    <source>
        <dbReference type="Proteomes" id="UP000275267"/>
    </source>
</evidence>
<dbReference type="GO" id="GO:0005737">
    <property type="term" value="C:cytoplasm"/>
    <property type="evidence" value="ECO:0007669"/>
    <property type="project" value="UniProtKB-ARBA"/>
</dbReference>
<reference evidence="13" key="1">
    <citation type="journal article" date="2019" name="Nat. Commun.">
        <title>The genome of broomcorn millet.</title>
        <authorList>
            <person name="Zou C."/>
            <person name="Miki D."/>
            <person name="Li D."/>
            <person name="Tang Q."/>
            <person name="Xiao L."/>
            <person name="Rajput S."/>
            <person name="Deng P."/>
            <person name="Jia W."/>
            <person name="Huang R."/>
            <person name="Zhang M."/>
            <person name="Sun Y."/>
            <person name="Hu J."/>
            <person name="Fu X."/>
            <person name="Schnable P.S."/>
            <person name="Li F."/>
            <person name="Zhang H."/>
            <person name="Feng B."/>
            <person name="Zhu X."/>
            <person name="Liu R."/>
            <person name="Schnable J.C."/>
            <person name="Zhu J.-K."/>
            <person name="Zhang H."/>
        </authorList>
    </citation>
    <scope>NUCLEOTIDE SEQUENCE [LARGE SCALE GENOMIC DNA]</scope>
</reference>
<dbReference type="Pfam" id="PF20431">
    <property type="entry name" value="E_motif"/>
    <property type="match status" value="1"/>
</dbReference>
<dbReference type="EMBL" id="PQIB02000007">
    <property type="protein sequence ID" value="RLN07564.1"/>
    <property type="molecule type" value="Genomic_DNA"/>
</dbReference>
<evidence type="ECO:0000256" key="4">
    <source>
        <dbReference type="ARBA" id="ARBA00022737"/>
    </source>
</evidence>
<feature type="domain" description="C2H2-type" evidence="11">
    <location>
        <begin position="687"/>
        <end position="714"/>
    </location>
</feature>
<dbReference type="FunFam" id="1.25.40.10:FF:000277">
    <property type="entry name" value="Pentatricopeptide repeat-containing protein, mitochondrial"/>
    <property type="match status" value="1"/>
</dbReference>
<evidence type="ECO:0000259" key="11">
    <source>
        <dbReference type="PROSITE" id="PS50157"/>
    </source>
</evidence>
<dbReference type="NCBIfam" id="TIGR00756">
    <property type="entry name" value="PPR"/>
    <property type="match status" value="3"/>
</dbReference>
<dbReference type="InterPro" id="IPR036236">
    <property type="entry name" value="Znf_C2H2_sf"/>
</dbReference>
<dbReference type="Pfam" id="PF00096">
    <property type="entry name" value="zf-C2H2"/>
    <property type="match status" value="3"/>
</dbReference>
<protein>
    <recommendedName>
        <fullName evidence="11">C2H2-type domain-containing protein</fullName>
    </recommendedName>
</protein>
<dbReference type="InterPro" id="IPR046960">
    <property type="entry name" value="PPR_At4g14850-like_plant"/>
</dbReference>
<feature type="repeat" description="PPR" evidence="9">
    <location>
        <begin position="253"/>
        <end position="287"/>
    </location>
</feature>
<dbReference type="GO" id="GO:0016556">
    <property type="term" value="P:mRNA modification"/>
    <property type="evidence" value="ECO:0007669"/>
    <property type="project" value="UniProtKB-ARBA"/>
</dbReference>
<dbReference type="InterPro" id="IPR011990">
    <property type="entry name" value="TPR-like_helical_dom_sf"/>
</dbReference>
<proteinExistence type="predicted"/>
<accession>A0A3L6RQF8</accession>
<keyword evidence="8" id="KW-0862">Zinc</keyword>
<feature type="repeat" description="PPR" evidence="9">
    <location>
        <begin position="354"/>
        <end position="384"/>
    </location>
</feature>
<dbReference type="Gene3D" id="3.30.160.60">
    <property type="entry name" value="Classic Zinc Finger"/>
    <property type="match status" value="5"/>
</dbReference>
<feature type="domain" description="C2H2-type" evidence="11">
    <location>
        <begin position="715"/>
        <end position="744"/>
    </location>
</feature>